<feature type="transmembrane region" description="Helical" evidence="7">
    <location>
        <begin position="59"/>
        <end position="80"/>
    </location>
</feature>
<evidence type="ECO:0000256" key="3">
    <source>
        <dbReference type="ARBA" id="ARBA00022475"/>
    </source>
</evidence>
<protein>
    <submittedName>
        <fullName evidence="9">Membrane protein</fullName>
    </submittedName>
</protein>
<evidence type="ECO:0000313" key="10">
    <source>
        <dbReference type="Proteomes" id="UP000031972"/>
    </source>
</evidence>
<keyword evidence="5 7" id="KW-1133">Transmembrane helix</keyword>
<name>A0A0C2VB10_9BACL</name>
<accession>A0A0C2VB10</accession>
<feature type="transmembrane region" description="Helical" evidence="7">
    <location>
        <begin position="35"/>
        <end position="53"/>
    </location>
</feature>
<organism evidence="9 10">
    <name type="scientific">Jeotgalibacillus campisalis</name>
    <dbReference type="NCBI Taxonomy" id="220754"/>
    <lineage>
        <taxon>Bacteria</taxon>
        <taxon>Bacillati</taxon>
        <taxon>Bacillota</taxon>
        <taxon>Bacilli</taxon>
        <taxon>Bacillales</taxon>
        <taxon>Caryophanaceae</taxon>
        <taxon>Jeotgalibacillus</taxon>
    </lineage>
</organism>
<dbReference type="InterPro" id="IPR007353">
    <property type="entry name" value="DUF421"/>
</dbReference>
<comment type="caution">
    <text evidence="9">The sequence shown here is derived from an EMBL/GenBank/DDBJ whole genome shotgun (WGS) entry which is preliminary data.</text>
</comment>
<feature type="domain" description="YetF C-terminal" evidence="8">
    <location>
        <begin position="83"/>
        <end position="202"/>
    </location>
</feature>
<keyword evidence="4 7" id="KW-0812">Transmembrane</keyword>
<dbReference type="EMBL" id="JXRR01000017">
    <property type="protein sequence ID" value="KIL46112.1"/>
    <property type="molecule type" value="Genomic_DNA"/>
</dbReference>
<feature type="transmembrane region" description="Helical" evidence="7">
    <location>
        <begin position="6"/>
        <end position="23"/>
    </location>
</feature>
<dbReference type="PANTHER" id="PTHR34582">
    <property type="entry name" value="UPF0702 TRANSMEMBRANE PROTEIN YCAP"/>
    <property type="match status" value="1"/>
</dbReference>
<evidence type="ECO:0000256" key="5">
    <source>
        <dbReference type="ARBA" id="ARBA00022989"/>
    </source>
</evidence>
<dbReference type="AlphaFoldDB" id="A0A0C2VB10"/>
<evidence type="ECO:0000256" key="7">
    <source>
        <dbReference type="SAM" id="Phobius"/>
    </source>
</evidence>
<evidence type="ECO:0000256" key="4">
    <source>
        <dbReference type="ARBA" id="ARBA00022692"/>
    </source>
</evidence>
<evidence type="ECO:0000313" key="9">
    <source>
        <dbReference type="EMBL" id="KIL46112.1"/>
    </source>
</evidence>
<dbReference type="InterPro" id="IPR023090">
    <property type="entry name" value="UPF0702_alpha/beta_dom_sf"/>
</dbReference>
<keyword evidence="6 7" id="KW-0472">Membrane</keyword>
<dbReference type="Gene3D" id="3.30.240.20">
    <property type="entry name" value="bsu07140 like domains"/>
    <property type="match status" value="2"/>
</dbReference>
<evidence type="ECO:0000259" key="8">
    <source>
        <dbReference type="Pfam" id="PF04239"/>
    </source>
</evidence>
<dbReference type="PATRIC" id="fig|220754.4.peg.2801"/>
<keyword evidence="3" id="KW-1003">Cell membrane</keyword>
<evidence type="ECO:0000256" key="6">
    <source>
        <dbReference type="ARBA" id="ARBA00023136"/>
    </source>
</evidence>
<gene>
    <name evidence="9" type="ORF">KR50_27870</name>
</gene>
<dbReference type="Pfam" id="PF04239">
    <property type="entry name" value="DUF421"/>
    <property type="match status" value="1"/>
</dbReference>
<evidence type="ECO:0000256" key="2">
    <source>
        <dbReference type="ARBA" id="ARBA00006448"/>
    </source>
</evidence>
<comment type="similarity">
    <text evidence="2">Belongs to the UPF0702 family.</text>
</comment>
<dbReference type="RefSeq" id="WP_232304283.1">
    <property type="nucleotide sequence ID" value="NZ_JXRR01000017.1"/>
</dbReference>
<proteinExistence type="inferred from homology"/>
<sequence>MVEEYLLVGIRTIILYGLILLIFRLMGKREVGELSLLDLIVFMMIGEVAVFAIEDPDINMFKAVFPMLLLMSLQVLLSWFSLKNKSFRDLVDGTPSVLIRHGQLMRKEMRKNRYNIDDLMQQLREKDIFDVHDVEFAILEPSGILTVLRKGRREGELSLPLVMDGIIQHDHLSNIDKDENWLREELEKEGYAQLHKIFFCSFEDGRWFVSTDESRLSSFSPAREK</sequence>
<reference evidence="9 10" key="1">
    <citation type="submission" date="2015-01" db="EMBL/GenBank/DDBJ databases">
        <title>Jeotgalibacillus campisalis genome sequencing.</title>
        <authorList>
            <person name="Goh K.M."/>
            <person name="Chan K.-G."/>
            <person name="Yaakop A.S."/>
            <person name="Ee R."/>
            <person name="Gan H.M."/>
            <person name="Chan C.S."/>
        </authorList>
    </citation>
    <scope>NUCLEOTIDE SEQUENCE [LARGE SCALE GENOMIC DNA]</scope>
    <source>
        <strain evidence="9 10">SF-57</strain>
    </source>
</reference>
<evidence type="ECO:0000256" key="1">
    <source>
        <dbReference type="ARBA" id="ARBA00004651"/>
    </source>
</evidence>
<dbReference type="PANTHER" id="PTHR34582:SF6">
    <property type="entry name" value="UPF0702 TRANSMEMBRANE PROTEIN YCAP"/>
    <property type="match status" value="1"/>
</dbReference>
<keyword evidence="10" id="KW-1185">Reference proteome</keyword>
<comment type="subcellular location">
    <subcellularLocation>
        <location evidence="1">Cell membrane</location>
        <topology evidence="1">Multi-pass membrane protein</topology>
    </subcellularLocation>
</comment>
<dbReference type="GO" id="GO:0005886">
    <property type="term" value="C:plasma membrane"/>
    <property type="evidence" value="ECO:0007669"/>
    <property type="project" value="UniProtKB-SubCell"/>
</dbReference>
<dbReference type="Proteomes" id="UP000031972">
    <property type="component" value="Unassembled WGS sequence"/>
</dbReference>